<evidence type="ECO:0000256" key="1">
    <source>
        <dbReference type="SAM" id="MobiDB-lite"/>
    </source>
</evidence>
<feature type="compositionally biased region" description="Polar residues" evidence="1">
    <location>
        <begin position="1"/>
        <end position="14"/>
    </location>
</feature>
<feature type="non-terminal residue" evidence="2">
    <location>
        <position position="1"/>
    </location>
</feature>
<sequence>TTQEPPVFEVTSSYQERDDESDVSRLSKTSEFKQSSSCEVSENFAPGEPTKVFNASGSQGGFGSFRERSSVNVTTSAPAFATSAPIAFGAVLSASDNVSGIPPAFATPPNNVSALGSLPAPPSQTFGQSAFGQSSFGAANLQAFGQPAFGQPAFGQPVFGQPAFGQHGFGQARPIGTPAVLFTAMKPKVVADLLGSQGTRSSCSLDNNSHGYENVFHANSNAFQ</sequence>
<feature type="region of interest" description="Disordered" evidence="1">
    <location>
        <begin position="1"/>
        <end position="32"/>
    </location>
</feature>
<gene>
    <name evidence="2" type="ORF">GMARGA_LOCUS35869</name>
</gene>
<reference evidence="2 3" key="1">
    <citation type="submission" date="2021-06" db="EMBL/GenBank/DDBJ databases">
        <authorList>
            <person name="Kallberg Y."/>
            <person name="Tangrot J."/>
            <person name="Rosling A."/>
        </authorList>
    </citation>
    <scope>NUCLEOTIDE SEQUENCE [LARGE SCALE GENOMIC DNA]</scope>
    <source>
        <strain evidence="2 3">120-4 pot B 10/14</strain>
    </source>
</reference>
<dbReference type="Proteomes" id="UP000789901">
    <property type="component" value="Unassembled WGS sequence"/>
</dbReference>
<name>A0ABN7WY41_GIGMA</name>
<evidence type="ECO:0000313" key="2">
    <source>
        <dbReference type="EMBL" id="CAG8842227.1"/>
    </source>
</evidence>
<evidence type="ECO:0000313" key="3">
    <source>
        <dbReference type="Proteomes" id="UP000789901"/>
    </source>
</evidence>
<organism evidence="2 3">
    <name type="scientific">Gigaspora margarita</name>
    <dbReference type="NCBI Taxonomy" id="4874"/>
    <lineage>
        <taxon>Eukaryota</taxon>
        <taxon>Fungi</taxon>
        <taxon>Fungi incertae sedis</taxon>
        <taxon>Mucoromycota</taxon>
        <taxon>Glomeromycotina</taxon>
        <taxon>Glomeromycetes</taxon>
        <taxon>Diversisporales</taxon>
        <taxon>Gigasporaceae</taxon>
        <taxon>Gigaspora</taxon>
    </lineage>
</organism>
<proteinExistence type="predicted"/>
<feature type="non-terminal residue" evidence="2">
    <location>
        <position position="224"/>
    </location>
</feature>
<accession>A0ABN7WY41</accession>
<comment type="caution">
    <text evidence="2">The sequence shown here is derived from an EMBL/GenBank/DDBJ whole genome shotgun (WGS) entry which is preliminary data.</text>
</comment>
<feature type="compositionally biased region" description="Basic and acidic residues" evidence="1">
    <location>
        <begin position="22"/>
        <end position="31"/>
    </location>
</feature>
<keyword evidence="3" id="KW-1185">Reference proteome</keyword>
<protein>
    <submittedName>
        <fullName evidence="2">42063_t:CDS:1</fullName>
    </submittedName>
</protein>
<dbReference type="EMBL" id="CAJVQB010068355">
    <property type="protein sequence ID" value="CAG8842227.1"/>
    <property type="molecule type" value="Genomic_DNA"/>
</dbReference>